<feature type="domain" description="Kazal-like" evidence="9">
    <location>
        <begin position="437"/>
        <end position="492"/>
    </location>
</feature>
<feature type="transmembrane region" description="Helical" evidence="8">
    <location>
        <begin position="317"/>
        <end position="341"/>
    </location>
</feature>
<feature type="transmembrane region" description="Helical" evidence="8">
    <location>
        <begin position="361"/>
        <end position="382"/>
    </location>
</feature>
<evidence type="ECO:0000256" key="7">
    <source>
        <dbReference type="ARBA" id="ARBA00023157"/>
    </source>
</evidence>
<evidence type="ECO:0000256" key="5">
    <source>
        <dbReference type="ARBA" id="ARBA00022989"/>
    </source>
</evidence>
<dbReference type="EMBL" id="AHAT01015193">
    <property type="status" value="NOT_ANNOTATED_CDS"/>
    <property type="molecule type" value="Genomic_DNA"/>
</dbReference>
<dbReference type="Proteomes" id="UP000018468">
    <property type="component" value="Linkage group LG14"/>
</dbReference>
<dbReference type="InterPro" id="IPR002350">
    <property type="entry name" value="Kazal_dom"/>
</dbReference>
<name>W5MDS1_LEPOC</name>
<feature type="transmembrane region" description="Helical" evidence="8">
    <location>
        <begin position="201"/>
        <end position="228"/>
    </location>
</feature>
<dbReference type="Bgee" id="ENSLOCG00000005400">
    <property type="expression patterns" value="Expressed in heart and 13 other cell types or tissues"/>
</dbReference>
<dbReference type="GeneTree" id="ENSGT01150000286901"/>
<dbReference type="EMBL" id="AHAT01015192">
    <property type="status" value="NOT_ANNOTATED_CDS"/>
    <property type="molecule type" value="Genomic_DNA"/>
</dbReference>
<dbReference type="Pfam" id="PF03137">
    <property type="entry name" value="OATP"/>
    <property type="match status" value="1"/>
</dbReference>
<feature type="transmembrane region" description="Helical" evidence="8">
    <location>
        <begin position="607"/>
        <end position="627"/>
    </location>
</feature>
<dbReference type="EMBL" id="AHAT01015194">
    <property type="status" value="NOT_ANNOTATED_CDS"/>
    <property type="molecule type" value="Genomic_DNA"/>
</dbReference>
<dbReference type="NCBIfam" id="TIGR00805">
    <property type="entry name" value="oat"/>
    <property type="match status" value="1"/>
</dbReference>
<dbReference type="PROSITE" id="PS51465">
    <property type="entry name" value="KAZAL_2"/>
    <property type="match status" value="1"/>
</dbReference>
<dbReference type="SUPFAM" id="SSF103473">
    <property type="entry name" value="MFS general substrate transporter"/>
    <property type="match status" value="1"/>
</dbReference>
<proteinExistence type="inferred from homology"/>
<feature type="transmembrane region" description="Helical" evidence="8">
    <location>
        <begin position="515"/>
        <end position="532"/>
    </location>
</feature>
<evidence type="ECO:0000256" key="4">
    <source>
        <dbReference type="ARBA" id="ARBA00022692"/>
    </source>
</evidence>
<dbReference type="InterPro" id="IPR036058">
    <property type="entry name" value="Kazal_dom_sf"/>
</dbReference>
<feature type="transmembrane region" description="Helical" evidence="8">
    <location>
        <begin position="248"/>
        <end position="273"/>
    </location>
</feature>
<dbReference type="Ensembl" id="ENSLOCT00000006538.1">
    <property type="protein sequence ID" value="ENSLOCP00000006530.1"/>
    <property type="gene ID" value="ENSLOCG00000005400.1"/>
</dbReference>
<keyword evidence="8" id="KW-0813">Transport</keyword>
<feature type="transmembrane region" description="Helical" evidence="8">
    <location>
        <begin position="94"/>
        <end position="115"/>
    </location>
</feature>
<reference evidence="10" key="3">
    <citation type="submission" date="2025-09" db="UniProtKB">
        <authorList>
            <consortium name="Ensembl"/>
        </authorList>
    </citation>
    <scope>IDENTIFICATION</scope>
</reference>
<dbReference type="SUPFAM" id="SSF100895">
    <property type="entry name" value="Kazal-type serine protease inhibitors"/>
    <property type="match status" value="1"/>
</dbReference>
<feature type="transmembrane region" description="Helical" evidence="8">
    <location>
        <begin position="163"/>
        <end position="189"/>
    </location>
</feature>
<keyword evidence="4 8" id="KW-0812">Transmembrane</keyword>
<dbReference type="GO" id="GO:0015132">
    <property type="term" value="F:prostaglandin transmembrane transporter activity"/>
    <property type="evidence" value="ECO:0000318"/>
    <property type="project" value="GO_Central"/>
</dbReference>
<evidence type="ECO:0000256" key="3">
    <source>
        <dbReference type="ARBA" id="ARBA00022475"/>
    </source>
</evidence>
<dbReference type="GO" id="GO:0015732">
    <property type="term" value="P:prostaglandin transport"/>
    <property type="evidence" value="ECO:0000318"/>
    <property type="project" value="GO_Central"/>
</dbReference>
<dbReference type="Gene3D" id="3.30.60.30">
    <property type="match status" value="1"/>
</dbReference>
<dbReference type="Gene3D" id="1.20.1250.20">
    <property type="entry name" value="MFS general substrate transporter like domains"/>
    <property type="match status" value="1"/>
</dbReference>
<keyword evidence="3" id="KW-1003">Cell membrane</keyword>
<evidence type="ECO:0000256" key="1">
    <source>
        <dbReference type="ARBA" id="ARBA00004651"/>
    </source>
</evidence>
<keyword evidence="7" id="KW-1015">Disulfide bond</keyword>
<dbReference type="OMA" id="MMVLRCV"/>
<organism evidence="10 11">
    <name type="scientific">Lepisosteus oculatus</name>
    <name type="common">Spotted gar</name>
    <dbReference type="NCBI Taxonomy" id="7918"/>
    <lineage>
        <taxon>Eukaryota</taxon>
        <taxon>Metazoa</taxon>
        <taxon>Chordata</taxon>
        <taxon>Craniata</taxon>
        <taxon>Vertebrata</taxon>
        <taxon>Euteleostomi</taxon>
        <taxon>Actinopterygii</taxon>
        <taxon>Neopterygii</taxon>
        <taxon>Holostei</taxon>
        <taxon>Semionotiformes</taxon>
        <taxon>Lepisosteidae</taxon>
        <taxon>Lepisosteus</taxon>
    </lineage>
</organism>
<accession>W5MDS1</accession>
<evidence type="ECO:0000313" key="11">
    <source>
        <dbReference type="Proteomes" id="UP000018468"/>
    </source>
</evidence>
<evidence type="ECO:0000313" key="10">
    <source>
        <dbReference type="Ensembl" id="ENSLOCP00000006530.1"/>
    </source>
</evidence>
<dbReference type="GO" id="GO:0016323">
    <property type="term" value="C:basolateral plasma membrane"/>
    <property type="evidence" value="ECO:0000318"/>
    <property type="project" value="GO_Central"/>
</dbReference>
<evidence type="ECO:0000259" key="9">
    <source>
        <dbReference type="PROSITE" id="PS51465"/>
    </source>
</evidence>
<dbReference type="Pfam" id="PF07648">
    <property type="entry name" value="Kazal_2"/>
    <property type="match status" value="1"/>
</dbReference>
<dbReference type="InParanoid" id="W5MDS1"/>
<sequence>IDTMVKDTKKDQKTTAQWSAWICNLPFFVLCHGSMQLTQLLYSAYVKSTVTTIEKRFGLNSFSSGFISSLHEISNTVLIVFVSYFGSRVHRPRLIGLGGILMSFSALILTLPHFLSQPYEYSTVLIGNLSRDMCLPEGNASSLPPTGHCSDGDSRQLSETNNLWLLMAIAQLLFGVGSVPIQPFGISYVDDFAESGNSPIYIAILFAVAVFGPALGYLLGSVMLRVYVDVDKINPGSKLELNASDPRWIGAWWMGLLVSAGSLAVTSIPYFFFPREMQGESSKVSGTEADVLKEDLQEDQISLFDFLKKFPRMTVKLLLNQVFLLLVLAQCCFSSVIAGLATFLNKFLEKQYGTTTAHANLLIGSINLPAAAVGMLLGGIIMKRGGLSLKGIPKFSSVILLISICLCIPLFFMGCSTQNIAGVNVPYRLSNSSFQSSRSQLQCNSDCSCPQNAFHPVCGSDNTEYLSPCHAGCTSFVFDSELSRVQNYTNCSCIGEGEDPGSASPGSCANSCPRFLLPVMFLISFASFIASLSHNPVYMMVLRTVDQKEKSFAIGVQFLLMRVLAWLPAPAIFGVLIDSSCIRWKEICANKAGACSYYDNNLLRNRYLGIQVGFKAMGIVLLALVGWKVHRTNAYSFQKRPEGPV</sequence>
<keyword evidence="8" id="KW-0406">Ion transport</keyword>
<keyword evidence="5 8" id="KW-1133">Transmembrane helix</keyword>
<dbReference type="InterPro" id="IPR004156">
    <property type="entry name" value="OATP"/>
</dbReference>
<dbReference type="AlphaFoldDB" id="W5MDS1"/>
<keyword evidence="11" id="KW-1185">Reference proteome</keyword>
<dbReference type="InterPro" id="IPR036259">
    <property type="entry name" value="MFS_trans_sf"/>
</dbReference>
<evidence type="ECO:0000256" key="8">
    <source>
        <dbReference type="RuleBase" id="RU362056"/>
    </source>
</evidence>
<dbReference type="GO" id="GO:0043252">
    <property type="term" value="P:sodium-independent organic anion transport"/>
    <property type="evidence" value="ECO:0000318"/>
    <property type="project" value="GO_Central"/>
</dbReference>
<evidence type="ECO:0000256" key="6">
    <source>
        <dbReference type="ARBA" id="ARBA00023136"/>
    </source>
</evidence>
<feature type="transmembrane region" description="Helical" evidence="8">
    <location>
        <begin position="552"/>
        <end position="577"/>
    </location>
</feature>
<reference evidence="10" key="2">
    <citation type="submission" date="2025-08" db="UniProtKB">
        <authorList>
            <consortium name="Ensembl"/>
        </authorList>
    </citation>
    <scope>IDENTIFICATION</scope>
</reference>
<feature type="transmembrane region" description="Helical" evidence="8">
    <location>
        <begin position="394"/>
        <end position="414"/>
    </location>
</feature>
<comment type="subcellular location">
    <subcellularLocation>
        <location evidence="1 8">Cell membrane</location>
        <topology evidence="1 8">Multi-pass membrane protein</topology>
    </subcellularLocation>
</comment>
<dbReference type="GO" id="GO:0006811">
    <property type="term" value="P:monoatomic ion transport"/>
    <property type="evidence" value="ECO:0007669"/>
    <property type="project" value="UniProtKB-KW"/>
</dbReference>
<dbReference type="PANTHER" id="PTHR11388">
    <property type="entry name" value="ORGANIC ANION TRANSPORTER"/>
    <property type="match status" value="1"/>
</dbReference>
<dbReference type="PANTHER" id="PTHR11388:SF14">
    <property type="entry name" value="SOLUTE CARRIER ORGANIC ANION TRANSPORTER FAMILY MEMBER 2A1"/>
    <property type="match status" value="1"/>
</dbReference>
<dbReference type="eggNOG" id="KOG3626">
    <property type="taxonomic scope" value="Eukaryota"/>
</dbReference>
<evidence type="ECO:0000256" key="2">
    <source>
        <dbReference type="ARBA" id="ARBA00009657"/>
    </source>
</evidence>
<feature type="transmembrane region" description="Helical" evidence="8">
    <location>
        <begin position="62"/>
        <end position="82"/>
    </location>
</feature>
<protein>
    <recommendedName>
        <fullName evidence="8">Solute carrier organic anion transporter family member</fullName>
    </recommendedName>
</protein>
<feature type="transmembrane region" description="Helical" evidence="8">
    <location>
        <begin position="21"/>
        <end position="42"/>
    </location>
</feature>
<keyword evidence="6 8" id="KW-0472">Membrane</keyword>
<comment type="similarity">
    <text evidence="2 8">Belongs to the organo anion transporter (TC 2.A.60) family.</text>
</comment>
<dbReference type="GO" id="GO:0015347">
    <property type="term" value="F:sodium-independent organic anion transmembrane transporter activity"/>
    <property type="evidence" value="ECO:0000318"/>
    <property type="project" value="GO_Central"/>
</dbReference>
<reference evidence="11" key="1">
    <citation type="submission" date="2011-12" db="EMBL/GenBank/DDBJ databases">
        <title>The Draft Genome of Lepisosteus oculatus.</title>
        <authorList>
            <consortium name="The Broad Institute Genome Assembly &amp; Analysis Group"/>
            <consortium name="Computational R&amp;D Group"/>
            <consortium name="and Sequencing Platform"/>
            <person name="Di Palma F."/>
            <person name="Alfoldi J."/>
            <person name="Johnson J."/>
            <person name="Berlin A."/>
            <person name="Gnerre S."/>
            <person name="Jaffe D."/>
            <person name="MacCallum I."/>
            <person name="Young S."/>
            <person name="Walker B.J."/>
            <person name="Lander E.S."/>
            <person name="Lindblad-Toh K."/>
        </authorList>
    </citation>
    <scope>NUCLEOTIDE SEQUENCE [LARGE SCALE GENOMIC DNA]</scope>
</reference>